<gene>
    <name evidence="1" type="ORF">D7V64_02220</name>
</gene>
<evidence type="ECO:0000313" key="2">
    <source>
        <dbReference type="Proteomes" id="UP000281084"/>
    </source>
</evidence>
<comment type="caution">
    <text evidence="1">The sequence shown here is derived from an EMBL/GenBank/DDBJ whole genome shotgun (WGS) entry which is preliminary data.</text>
</comment>
<dbReference type="Proteomes" id="UP000281084">
    <property type="component" value="Unassembled WGS sequence"/>
</dbReference>
<reference evidence="1 2" key="1">
    <citation type="submission" date="2018-09" db="EMBL/GenBank/DDBJ databases">
        <title>The draft genome of Acinetobacter spp. strains.</title>
        <authorList>
            <person name="Qin J."/>
            <person name="Feng Y."/>
            <person name="Zong Z."/>
        </authorList>
    </citation>
    <scope>NUCLEOTIDE SEQUENCE [LARGE SCALE GENOMIC DNA]</scope>
    <source>
        <strain evidence="1 2">WCHAc060002</strain>
    </source>
</reference>
<sequence>MSMLFNLPMKFECTHCNTCYMHPYQIQEHHYPACPQCKVQGQLLGIAETGDLIQNPIHAMNSYLSWVKSKLTPHSH</sequence>
<name>A0A3A8G8E1_9GAMM</name>
<dbReference type="AlphaFoldDB" id="A0A3A8G8E1"/>
<proteinExistence type="predicted"/>
<organism evidence="1 2">
    <name type="scientific">Acinetobacter cumulans</name>
    <dbReference type="NCBI Taxonomy" id="2136182"/>
    <lineage>
        <taxon>Bacteria</taxon>
        <taxon>Pseudomonadati</taxon>
        <taxon>Pseudomonadota</taxon>
        <taxon>Gammaproteobacteria</taxon>
        <taxon>Moraxellales</taxon>
        <taxon>Moraxellaceae</taxon>
        <taxon>Acinetobacter</taxon>
    </lineage>
</organism>
<accession>A0A3A8G8E1</accession>
<dbReference type="EMBL" id="RAXZ01000002">
    <property type="protein sequence ID" value="RKG55155.1"/>
    <property type="molecule type" value="Genomic_DNA"/>
</dbReference>
<protein>
    <submittedName>
        <fullName evidence="1">Uncharacterized protein</fullName>
    </submittedName>
</protein>
<dbReference type="RefSeq" id="WP_120366701.1">
    <property type="nucleotide sequence ID" value="NZ_RAXZ01000002.1"/>
</dbReference>
<evidence type="ECO:0000313" key="1">
    <source>
        <dbReference type="EMBL" id="RKG55155.1"/>
    </source>
</evidence>